<proteinExistence type="predicted"/>
<dbReference type="OrthoDB" id="695344at2759"/>
<keyword evidence="3" id="KW-1185">Reference proteome</keyword>
<feature type="chain" id="PRO_5009187316" description="Prolamin-like domain-containing protein" evidence="1">
    <location>
        <begin position="30"/>
        <end position="135"/>
    </location>
</feature>
<evidence type="ECO:0008006" key="4">
    <source>
        <dbReference type="Google" id="ProtNLM"/>
    </source>
</evidence>
<dbReference type="Proteomes" id="UP000095767">
    <property type="component" value="Unassembled WGS sequence"/>
</dbReference>
<comment type="caution">
    <text evidence="2">The sequence shown here is derived from an EMBL/GenBank/DDBJ whole genome shotgun (WGS) entry which is preliminary data.</text>
</comment>
<sequence length="135" mass="13956">MASSNKCTLIVLLVAFAVVAPSLLHPSAAARDGGAAKAAAAPAPSASGEVLHPTGWFDGFDPPLLRILPCPPAFPIKIPFIPCYNVTPPVTECRPSLEKFMPACAGFLTDGSSVSSPRNKLSAATPSLRSSMIQI</sequence>
<dbReference type="AlphaFoldDB" id="A0A1E5USI0"/>
<evidence type="ECO:0000313" key="2">
    <source>
        <dbReference type="EMBL" id="OEL15784.1"/>
    </source>
</evidence>
<evidence type="ECO:0000313" key="3">
    <source>
        <dbReference type="Proteomes" id="UP000095767"/>
    </source>
</evidence>
<name>A0A1E5USI0_9POAL</name>
<feature type="signal peptide" evidence="1">
    <location>
        <begin position="1"/>
        <end position="29"/>
    </location>
</feature>
<evidence type="ECO:0000256" key="1">
    <source>
        <dbReference type="SAM" id="SignalP"/>
    </source>
</evidence>
<accession>A0A1E5USI0</accession>
<gene>
    <name evidence="2" type="ORF">BAE44_0023197</name>
</gene>
<organism evidence="2 3">
    <name type="scientific">Dichanthelium oligosanthes</name>
    <dbReference type="NCBI Taxonomy" id="888268"/>
    <lineage>
        <taxon>Eukaryota</taxon>
        <taxon>Viridiplantae</taxon>
        <taxon>Streptophyta</taxon>
        <taxon>Embryophyta</taxon>
        <taxon>Tracheophyta</taxon>
        <taxon>Spermatophyta</taxon>
        <taxon>Magnoliopsida</taxon>
        <taxon>Liliopsida</taxon>
        <taxon>Poales</taxon>
        <taxon>Poaceae</taxon>
        <taxon>PACMAD clade</taxon>
        <taxon>Panicoideae</taxon>
        <taxon>Panicodae</taxon>
        <taxon>Paniceae</taxon>
        <taxon>Dichantheliinae</taxon>
        <taxon>Dichanthelium</taxon>
    </lineage>
</organism>
<dbReference type="EMBL" id="LWDX02065511">
    <property type="protein sequence ID" value="OEL15784.1"/>
    <property type="molecule type" value="Genomic_DNA"/>
</dbReference>
<reference evidence="2 3" key="1">
    <citation type="submission" date="2016-09" db="EMBL/GenBank/DDBJ databases">
        <title>The draft genome of Dichanthelium oligosanthes: A C3 panicoid grass species.</title>
        <authorList>
            <person name="Studer A.J."/>
            <person name="Schnable J.C."/>
            <person name="Brutnell T.P."/>
        </authorList>
    </citation>
    <scope>NUCLEOTIDE SEQUENCE [LARGE SCALE GENOMIC DNA]</scope>
    <source>
        <strain evidence="3">cv. Kellogg 1175</strain>
        <tissue evidence="2">Leaf</tissue>
    </source>
</reference>
<protein>
    <recommendedName>
        <fullName evidence="4">Prolamin-like domain-containing protein</fullName>
    </recommendedName>
</protein>
<keyword evidence="1" id="KW-0732">Signal</keyword>